<evidence type="ECO:0000313" key="4">
    <source>
        <dbReference type="Proteomes" id="UP000323300"/>
    </source>
</evidence>
<feature type="domain" description="CYTH" evidence="2">
    <location>
        <begin position="2"/>
        <end position="150"/>
    </location>
</feature>
<evidence type="ECO:0000313" key="3">
    <source>
        <dbReference type="EMBL" id="SFK85979.1"/>
    </source>
</evidence>
<protein>
    <submittedName>
        <fullName evidence="3">CYTH domain-containing protein</fullName>
    </submittedName>
</protein>
<dbReference type="SUPFAM" id="SSF55154">
    <property type="entry name" value="CYTH-like phosphatases"/>
    <property type="match status" value="1"/>
</dbReference>
<dbReference type="SMART" id="SM01118">
    <property type="entry name" value="CYTH"/>
    <property type="match status" value="1"/>
</dbReference>
<feature type="active site" description="Proton acceptor" evidence="1">
    <location>
        <position position="30"/>
    </location>
</feature>
<evidence type="ECO:0000259" key="2">
    <source>
        <dbReference type="PROSITE" id="PS51707"/>
    </source>
</evidence>
<keyword evidence="4" id="KW-1185">Reference proteome</keyword>
<dbReference type="Pfam" id="PF01928">
    <property type="entry name" value="CYTH"/>
    <property type="match status" value="1"/>
</dbReference>
<dbReference type="InterPro" id="IPR023577">
    <property type="entry name" value="CYTH_domain"/>
</dbReference>
<accession>A0A1I4CZW3</accession>
<dbReference type="Proteomes" id="UP000323300">
    <property type="component" value="Unassembled WGS sequence"/>
</dbReference>
<dbReference type="EMBL" id="FOSL01000015">
    <property type="protein sequence ID" value="SFK85979.1"/>
    <property type="molecule type" value="Genomic_DNA"/>
</dbReference>
<dbReference type="CDD" id="cd07891">
    <property type="entry name" value="CYTH-like_CthTTM-like_1"/>
    <property type="match status" value="1"/>
</dbReference>
<dbReference type="AlphaFoldDB" id="A0A1I4CZW3"/>
<gene>
    <name evidence="3" type="ORF">SAMN04488498_1152</name>
</gene>
<dbReference type="RefSeq" id="WP_149762213.1">
    <property type="nucleotide sequence ID" value="NZ_BSPE01000001.1"/>
</dbReference>
<organism evidence="3 4">
    <name type="scientific">Neomesorhizobium albiziae</name>
    <dbReference type="NCBI Taxonomy" id="335020"/>
    <lineage>
        <taxon>Bacteria</taxon>
        <taxon>Pseudomonadati</taxon>
        <taxon>Pseudomonadota</taxon>
        <taxon>Alphaproteobacteria</taxon>
        <taxon>Hyphomicrobiales</taxon>
        <taxon>Phyllobacteriaceae</taxon>
        <taxon>Neomesorhizobium</taxon>
    </lineage>
</organism>
<reference evidence="3 4" key="1">
    <citation type="submission" date="2016-10" db="EMBL/GenBank/DDBJ databases">
        <authorList>
            <person name="Varghese N."/>
            <person name="Submissions S."/>
        </authorList>
    </citation>
    <scope>NUCLEOTIDE SEQUENCE [LARGE SCALE GENOMIC DNA]</scope>
    <source>
        <strain evidence="3 4">DSM 21822</strain>
    </source>
</reference>
<dbReference type="PROSITE" id="PS51707">
    <property type="entry name" value="CYTH"/>
    <property type="match status" value="1"/>
</dbReference>
<dbReference type="InterPro" id="IPR012042">
    <property type="entry name" value="NeuTTM/CthTTM-like"/>
</dbReference>
<dbReference type="PANTHER" id="PTHR40114:SF1">
    <property type="entry name" value="SLR0698 PROTEIN"/>
    <property type="match status" value="1"/>
</dbReference>
<evidence type="ECO:0000256" key="1">
    <source>
        <dbReference type="PIRSR" id="PIRSR016487-1"/>
    </source>
</evidence>
<dbReference type="Gene3D" id="2.40.320.10">
    <property type="entry name" value="Hypothetical Protein Pfu-838710-001"/>
    <property type="match status" value="1"/>
</dbReference>
<proteinExistence type="predicted"/>
<dbReference type="OrthoDB" id="9805588at2"/>
<dbReference type="PIRSF" id="PIRSF016487">
    <property type="entry name" value="CYTH_UCP016487"/>
    <property type="match status" value="1"/>
</dbReference>
<sequence>MPVEIERKFLVNDDSWQPLVTKRLRVRQGYFARTPMMRARIRLIDKDQAFITLKSQPGPVTRYEYEYPIPYSEAAEMIDRFSIEPLIEKTRHCLPWGGLIWSVDVFEGLNRGLVVAEVELARAWQDFDLPSWAGKEVTSDPRYGNSNLARAPFISWNERDKPD</sequence>
<dbReference type="InterPro" id="IPR033469">
    <property type="entry name" value="CYTH-like_dom_sf"/>
</dbReference>
<dbReference type="PANTHER" id="PTHR40114">
    <property type="entry name" value="SLR0698 PROTEIN"/>
    <property type="match status" value="1"/>
</dbReference>
<name>A0A1I4CZW3_9HYPH</name>